<feature type="transmembrane region" description="Helical" evidence="7">
    <location>
        <begin position="18"/>
        <end position="36"/>
    </location>
</feature>
<keyword evidence="2" id="KW-0813">Transport</keyword>
<evidence type="ECO:0000256" key="2">
    <source>
        <dbReference type="ARBA" id="ARBA00022448"/>
    </source>
</evidence>
<organism evidence="8 9">
    <name type="scientific">Vitrella brassicaformis (strain CCMP3155)</name>
    <dbReference type="NCBI Taxonomy" id="1169540"/>
    <lineage>
        <taxon>Eukaryota</taxon>
        <taxon>Sar</taxon>
        <taxon>Alveolata</taxon>
        <taxon>Colpodellida</taxon>
        <taxon>Vitrellaceae</taxon>
        <taxon>Vitrella</taxon>
    </lineage>
</organism>
<keyword evidence="3 7" id="KW-0812">Transmembrane</keyword>
<dbReference type="EMBL" id="CDMY01000989">
    <property type="protein sequence ID" value="CEM38521.1"/>
    <property type="molecule type" value="Genomic_DNA"/>
</dbReference>
<dbReference type="OrthoDB" id="29773at2759"/>
<proteinExistence type="predicted"/>
<feature type="compositionally biased region" description="Basic and acidic residues" evidence="6">
    <location>
        <begin position="392"/>
        <end position="402"/>
    </location>
</feature>
<feature type="transmembrane region" description="Helical" evidence="7">
    <location>
        <begin position="203"/>
        <end position="224"/>
    </location>
</feature>
<feature type="region of interest" description="Disordered" evidence="6">
    <location>
        <begin position="375"/>
        <end position="402"/>
    </location>
</feature>
<dbReference type="Proteomes" id="UP000041254">
    <property type="component" value="Unassembled WGS sequence"/>
</dbReference>
<evidence type="ECO:0000313" key="8">
    <source>
        <dbReference type="EMBL" id="CEM38521.1"/>
    </source>
</evidence>
<evidence type="ECO:0008006" key="10">
    <source>
        <dbReference type="Google" id="ProtNLM"/>
    </source>
</evidence>
<feature type="region of interest" description="Disordered" evidence="6">
    <location>
        <begin position="332"/>
        <end position="352"/>
    </location>
</feature>
<dbReference type="PhylomeDB" id="A0A0G4H444"/>
<sequence>MATPSGGVQASVFQDKTLLLFLVLFAVAYCSQPLLVDAVKYQGAASASTFLYLIPHYLSMSLVGFLPDDERHTEEETRKNPWLAWKKAGIISAIDIAHQLTEKAGLVFAGSAVYIVVGSSTIVWTAIMVTIVNRRRLAPAQWFSIALICAGISVKAFSIDFDFHNDEFVGAVLTLGAAILQGLTFAVNERFLTGPGAVSGPKLVAMMGIINLALLVVWTAVWTVPQFDKLVLSNIRRHNGHTGAILMGFLGLFLCGFVHSATLWYLIKKIGAVSSGVMKGLKTASVFVLSHYFFCSIQSSQCLTPTKAISAAVCVLGVLLYSICTPPDAAAARAAGPPPPPADKTVKRGDSKPFRLRSNEHLGLLESFADEQLEEGAAFHSNEEGGGQNSDDTGKGEAGAKK</sequence>
<dbReference type="GO" id="GO:0055085">
    <property type="term" value="P:transmembrane transport"/>
    <property type="evidence" value="ECO:0007669"/>
    <property type="project" value="InterPro"/>
</dbReference>
<dbReference type="GO" id="GO:0016020">
    <property type="term" value="C:membrane"/>
    <property type="evidence" value="ECO:0007669"/>
    <property type="project" value="UniProtKB-SubCell"/>
</dbReference>
<comment type="subcellular location">
    <subcellularLocation>
        <location evidence="1">Membrane</location>
        <topology evidence="1">Multi-pass membrane protein</topology>
    </subcellularLocation>
</comment>
<dbReference type="VEuPathDB" id="CryptoDB:Vbra_10534"/>
<feature type="transmembrane region" description="Helical" evidence="7">
    <location>
        <begin position="244"/>
        <end position="267"/>
    </location>
</feature>
<dbReference type="SUPFAM" id="SSF103481">
    <property type="entry name" value="Multidrug resistance efflux transporter EmrE"/>
    <property type="match status" value="1"/>
</dbReference>
<dbReference type="STRING" id="1169540.A0A0G4H444"/>
<feature type="transmembrane region" description="Helical" evidence="7">
    <location>
        <begin position="48"/>
        <end position="66"/>
    </location>
</feature>
<evidence type="ECO:0000256" key="3">
    <source>
        <dbReference type="ARBA" id="ARBA00022692"/>
    </source>
</evidence>
<evidence type="ECO:0000256" key="7">
    <source>
        <dbReference type="SAM" id="Phobius"/>
    </source>
</evidence>
<evidence type="ECO:0000256" key="4">
    <source>
        <dbReference type="ARBA" id="ARBA00022989"/>
    </source>
</evidence>
<dbReference type="InterPro" id="IPR013657">
    <property type="entry name" value="SCL35B1-4/HUT1"/>
</dbReference>
<feature type="transmembrane region" description="Helical" evidence="7">
    <location>
        <begin position="112"/>
        <end position="133"/>
    </location>
</feature>
<reference evidence="8 9" key="1">
    <citation type="submission" date="2014-11" db="EMBL/GenBank/DDBJ databases">
        <authorList>
            <person name="Zhu J."/>
            <person name="Qi W."/>
            <person name="Song R."/>
        </authorList>
    </citation>
    <scope>NUCLEOTIDE SEQUENCE [LARGE SCALE GENOMIC DNA]</scope>
</reference>
<dbReference type="Pfam" id="PF08449">
    <property type="entry name" value="UAA"/>
    <property type="match status" value="1"/>
</dbReference>
<protein>
    <recommendedName>
        <fullName evidence="10">Sugar phosphate transporter domain-containing protein</fullName>
    </recommendedName>
</protein>
<evidence type="ECO:0000256" key="6">
    <source>
        <dbReference type="SAM" id="MobiDB-lite"/>
    </source>
</evidence>
<evidence type="ECO:0000313" key="9">
    <source>
        <dbReference type="Proteomes" id="UP000041254"/>
    </source>
</evidence>
<feature type="transmembrane region" description="Helical" evidence="7">
    <location>
        <begin position="171"/>
        <end position="191"/>
    </location>
</feature>
<dbReference type="InterPro" id="IPR037185">
    <property type="entry name" value="EmrE-like"/>
</dbReference>
<dbReference type="InParanoid" id="A0A0G4H444"/>
<evidence type="ECO:0000256" key="1">
    <source>
        <dbReference type="ARBA" id="ARBA00004141"/>
    </source>
</evidence>
<keyword evidence="4 7" id="KW-1133">Transmembrane helix</keyword>
<evidence type="ECO:0000256" key="5">
    <source>
        <dbReference type="ARBA" id="ARBA00023136"/>
    </source>
</evidence>
<dbReference type="AlphaFoldDB" id="A0A0G4H444"/>
<feature type="transmembrane region" description="Helical" evidence="7">
    <location>
        <begin position="140"/>
        <end position="159"/>
    </location>
</feature>
<keyword evidence="9" id="KW-1185">Reference proteome</keyword>
<gene>
    <name evidence="8" type="ORF">Vbra_10534</name>
</gene>
<name>A0A0G4H444_VITBC</name>
<dbReference type="PANTHER" id="PTHR13146">
    <property type="match status" value="1"/>
</dbReference>
<dbReference type="OMA" id="YTIPRWE"/>
<accession>A0A0G4H444</accession>
<dbReference type="PANTHER" id="PTHR13146:SF1">
    <property type="entry name" value="SUGAR PHOSPHATE TRANSPORTER DOMAIN-CONTAINING PROTEIN"/>
    <property type="match status" value="1"/>
</dbReference>
<keyword evidence="5 7" id="KW-0472">Membrane</keyword>